<organism evidence="2 3">
    <name type="scientific">Elysia crispata</name>
    <name type="common">lettuce slug</name>
    <dbReference type="NCBI Taxonomy" id="231223"/>
    <lineage>
        <taxon>Eukaryota</taxon>
        <taxon>Metazoa</taxon>
        <taxon>Spiralia</taxon>
        <taxon>Lophotrochozoa</taxon>
        <taxon>Mollusca</taxon>
        <taxon>Gastropoda</taxon>
        <taxon>Heterobranchia</taxon>
        <taxon>Euthyneura</taxon>
        <taxon>Panpulmonata</taxon>
        <taxon>Sacoglossa</taxon>
        <taxon>Placobranchoidea</taxon>
        <taxon>Plakobranchidae</taxon>
        <taxon>Elysia</taxon>
    </lineage>
</organism>
<dbReference type="Proteomes" id="UP001283361">
    <property type="component" value="Unassembled WGS sequence"/>
</dbReference>
<accession>A0AAE0Z301</accession>
<evidence type="ECO:0000256" key="1">
    <source>
        <dbReference type="SAM" id="SignalP"/>
    </source>
</evidence>
<feature type="signal peptide" evidence="1">
    <location>
        <begin position="1"/>
        <end position="26"/>
    </location>
</feature>
<evidence type="ECO:0000313" key="2">
    <source>
        <dbReference type="EMBL" id="KAK3761929.1"/>
    </source>
</evidence>
<keyword evidence="3" id="KW-1185">Reference proteome</keyword>
<gene>
    <name evidence="2" type="ORF">RRG08_045674</name>
</gene>
<feature type="chain" id="PRO_5042026448" description="Secreted protein" evidence="1">
    <location>
        <begin position="27"/>
        <end position="154"/>
    </location>
</feature>
<reference evidence="2" key="1">
    <citation type="journal article" date="2023" name="G3 (Bethesda)">
        <title>A reference genome for the long-term kleptoplast-retaining sea slug Elysia crispata morphotype clarki.</title>
        <authorList>
            <person name="Eastman K.E."/>
            <person name="Pendleton A.L."/>
            <person name="Shaikh M.A."/>
            <person name="Suttiyut T."/>
            <person name="Ogas R."/>
            <person name="Tomko P."/>
            <person name="Gavelis G."/>
            <person name="Widhalm J.R."/>
            <person name="Wisecaver J.H."/>
        </authorList>
    </citation>
    <scope>NUCLEOTIDE SEQUENCE</scope>
    <source>
        <strain evidence="2">ECLA1</strain>
    </source>
</reference>
<comment type="caution">
    <text evidence="2">The sequence shown here is derived from an EMBL/GenBank/DDBJ whole genome shotgun (WGS) entry which is preliminary data.</text>
</comment>
<evidence type="ECO:0000313" key="3">
    <source>
        <dbReference type="Proteomes" id="UP001283361"/>
    </source>
</evidence>
<sequence>MGVRILTATRISHIILIVARGATVLALPLSRSPCPLAAVERLLTACNRSCWTLMRNSNFSSPDKVLTIGRQLLKNCSSSSTLSDSLTTSSSSAATSSSAGAFLFTNLVAFLSLPAEDEGVGGCGDGDGEGNEGNGCCDGEGDEGRVCCVVEGSE</sequence>
<evidence type="ECO:0008006" key="4">
    <source>
        <dbReference type="Google" id="ProtNLM"/>
    </source>
</evidence>
<keyword evidence="1" id="KW-0732">Signal</keyword>
<proteinExistence type="predicted"/>
<dbReference type="AlphaFoldDB" id="A0AAE0Z301"/>
<protein>
    <recommendedName>
        <fullName evidence="4">Secreted protein</fullName>
    </recommendedName>
</protein>
<name>A0AAE0Z301_9GAST</name>
<dbReference type="EMBL" id="JAWDGP010004803">
    <property type="protein sequence ID" value="KAK3761929.1"/>
    <property type="molecule type" value="Genomic_DNA"/>
</dbReference>